<protein>
    <submittedName>
        <fullName evidence="2">Uncharacterized protein</fullName>
    </submittedName>
</protein>
<gene>
    <name evidence="2" type="ORF">IAB51_03925</name>
</gene>
<evidence type="ECO:0000256" key="1">
    <source>
        <dbReference type="SAM" id="Phobius"/>
    </source>
</evidence>
<dbReference type="Proteomes" id="UP000824002">
    <property type="component" value="Unassembled WGS sequence"/>
</dbReference>
<dbReference type="AlphaFoldDB" id="A0A9D1FLD8"/>
<name>A0A9D1FLD8_9FIRM</name>
<comment type="caution">
    <text evidence="2">The sequence shown here is derived from an EMBL/GenBank/DDBJ whole genome shotgun (WGS) entry which is preliminary data.</text>
</comment>
<reference evidence="2" key="1">
    <citation type="submission" date="2020-10" db="EMBL/GenBank/DDBJ databases">
        <authorList>
            <person name="Gilroy R."/>
        </authorList>
    </citation>
    <scope>NUCLEOTIDE SEQUENCE</scope>
    <source>
        <strain evidence="2">CHK199-13235</strain>
    </source>
</reference>
<dbReference type="EMBL" id="DVJP01000029">
    <property type="protein sequence ID" value="HIS75941.1"/>
    <property type="molecule type" value="Genomic_DNA"/>
</dbReference>
<organism evidence="2 3">
    <name type="scientific">Candidatus Merdivicinus excrementipullorum</name>
    <dbReference type="NCBI Taxonomy" id="2840867"/>
    <lineage>
        <taxon>Bacteria</taxon>
        <taxon>Bacillati</taxon>
        <taxon>Bacillota</taxon>
        <taxon>Clostridia</taxon>
        <taxon>Eubacteriales</taxon>
        <taxon>Oscillospiraceae</taxon>
        <taxon>Oscillospiraceae incertae sedis</taxon>
        <taxon>Candidatus Merdivicinus</taxon>
    </lineage>
</organism>
<proteinExistence type="predicted"/>
<feature type="transmembrane region" description="Helical" evidence="1">
    <location>
        <begin position="12"/>
        <end position="30"/>
    </location>
</feature>
<sequence>MVNNFEEQLQKKALWMSVTAFALILLPRLLRKIFGITAGRVNFAGQKAGFLFWGNGNRRVLFCSSQYDPDWDVNRAVPMAEKSLLLNAAARLLRKKRR</sequence>
<evidence type="ECO:0000313" key="3">
    <source>
        <dbReference type="Proteomes" id="UP000824002"/>
    </source>
</evidence>
<reference evidence="2" key="2">
    <citation type="journal article" date="2021" name="PeerJ">
        <title>Extensive microbial diversity within the chicken gut microbiome revealed by metagenomics and culture.</title>
        <authorList>
            <person name="Gilroy R."/>
            <person name="Ravi A."/>
            <person name="Getino M."/>
            <person name="Pursley I."/>
            <person name="Horton D.L."/>
            <person name="Alikhan N.F."/>
            <person name="Baker D."/>
            <person name="Gharbi K."/>
            <person name="Hall N."/>
            <person name="Watson M."/>
            <person name="Adriaenssens E.M."/>
            <person name="Foster-Nyarko E."/>
            <person name="Jarju S."/>
            <person name="Secka A."/>
            <person name="Antonio M."/>
            <person name="Oren A."/>
            <person name="Chaudhuri R.R."/>
            <person name="La Ragione R."/>
            <person name="Hildebrand F."/>
            <person name="Pallen M.J."/>
        </authorList>
    </citation>
    <scope>NUCLEOTIDE SEQUENCE</scope>
    <source>
        <strain evidence="2">CHK199-13235</strain>
    </source>
</reference>
<keyword evidence="1" id="KW-1133">Transmembrane helix</keyword>
<evidence type="ECO:0000313" key="2">
    <source>
        <dbReference type="EMBL" id="HIS75941.1"/>
    </source>
</evidence>
<keyword evidence="1" id="KW-0812">Transmembrane</keyword>
<accession>A0A9D1FLD8</accession>
<keyword evidence="1" id="KW-0472">Membrane</keyword>